<keyword evidence="3" id="KW-0328">Glycosyltransferase</keyword>
<proteinExistence type="predicted"/>
<evidence type="ECO:0000256" key="2">
    <source>
        <dbReference type="ARBA" id="ARBA00022475"/>
    </source>
</evidence>
<dbReference type="InterPro" id="IPR003342">
    <property type="entry name" value="ArnT-like_N"/>
</dbReference>
<protein>
    <submittedName>
        <fullName evidence="10">Undecaprenyl phosphate-alpha-4-amino-4-deoxy-L-arabinose arabinosyl transferase</fullName>
    </submittedName>
</protein>
<feature type="transmembrane region" description="Helical" evidence="8">
    <location>
        <begin position="410"/>
        <end position="429"/>
    </location>
</feature>
<evidence type="ECO:0000259" key="9">
    <source>
        <dbReference type="Pfam" id="PF02366"/>
    </source>
</evidence>
<feature type="transmembrane region" description="Helical" evidence="8">
    <location>
        <begin position="160"/>
        <end position="193"/>
    </location>
</feature>
<evidence type="ECO:0000256" key="5">
    <source>
        <dbReference type="ARBA" id="ARBA00022692"/>
    </source>
</evidence>
<feature type="transmembrane region" description="Helical" evidence="8">
    <location>
        <begin position="288"/>
        <end position="305"/>
    </location>
</feature>
<feature type="transmembrane region" description="Helical" evidence="8">
    <location>
        <begin position="311"/>
        <end position="330"/>
    </location>
</feature>
<evidence type="ECO:0000256" key="1">
    <source>
        <dbReference type="ARBA" id="ARBA00004651"/>
    </source>
</evidence>
<feature type="transmembrane region" description="Helical" evidence="8">
    <location>
        <begin position="254"/>
        <end position="276"/>
    </location>
</feature>
<keyword evidence="5 8" id="KW-0812">Transmembrane</keyword>
<evidence type="ECO:0000256" key="7">
    <source>
        <dbReference type="ARBA" id="ARBA00023136"/>
    </source>
</evidence>
<dbReference type="EMBL" id="CAAHFH010000002">
    <property type="protein sequence ID" value="VGO20995.1"/>
    <property type="molecule type" value="Genomic_DNA"/>
</dbReference>
<organism evidence="10 11">
    <name type="scientific">Pontiella sulfatireligans</name>
    <dbReference type="NCBI Taxonomy" id="2750658"/>
    <lineage>
        <taxon>Bacteria</taxon>
        <taxon>Pseudomonadati</taxon>
        <taxon>Kiritimatiellota</taxon>
        <taxon>Kiritimatiellia</taxon>
        <taxon>Kiritimatiellales</taxon>
        <taxon>Pontiellaceae</taxon>
        <taxon>Pontiella</taxon>
    </lineage>
</organism>
<reference evidence="10 11" key="1">
    <citation type="submission" date="2019-04" db="EMBL/GenBank/DDBJ databases">
        <authorList>
            <person name="Van Vliet M D."/>
        </authorList>
    </citation>
    <scope>NUCLEOTIDE SEQUENCE [LARGE SCALE GENOMIC DNA]</scope>
    <source>
        <strain evidence="10 11">F21</strain>
    </source>
</reference>
<feature type="transmembrane region" description="Helical" evidence="8">
    <location>
        <begin position="377"/>
        <end position="398"/>
    </location>
</feature>
<feature type="domain" description="ArnT-like N-terminal" evidence="9">
    <location>
        <begin position="6"/>
        <end position="233"/>
    </location>
</feature>
<evidence type="ECO:0000313" key="11">
    <source>
        <dbReference type="Proteomes" id="UP000346198"/>
    </source>
</evidence>
<dbReference type="Pfam" id="PF02366">
    <property type="entry name" value="PMT"/>
    <property type="match status" value="1"/>
</dbReference>
<evidence type="ECO:0000256" key="4">
    <source>
        <dbReference type="ARBA" id="ARBA00022679"/>
    </source>
</evidence>
<keyword evidence="11" id="KW-1185">Reference proteome</keyword>
<dbReference type="GO" id="GO:0000030">
    <property type="term" value="F:mannosyltransferase activity"/>
    <property type="evidence" value="ECO:0007669"/>
    <property type="project" value="InterPro"/>
</dbReference>
<comment type="subcellular location">
    <subcellularLocation>
        <location evidence="1">Cell membrane</location>
        <topology evidence="1">Multi-pass membrane protein</topology>
    </subcellularLocation>
</comment>
<feature type="transmembrane region" description="Helical" evidence="8">
    <location>
        <begin position="200"/>
        <end position="223"/>
    </location>
</feature>
<evidence type="ECO:0000313" key="10">
    <source>
        <dbReference type="EMBL" id="VGO20995.1"/>
    </source>
</evidence>
<dbReference type="GO" id="GO:0009103">
    <property type="term" value="P:lipopolysaccharide biosynthetic process"/>
    <property type="evidence" value="ECO:0007669"/>
    <property type="project" value="TreeGrafter"/>
</dbReference>
<keyword evidence="2" id="KW-1003">Cell membrane</keyword>
<evidence type="ECO:0000256" key="3">
    <source>
        <dbReference type="ARBA" id="ARBA00022676"/>
    </source>
</evidence>
<feature type="transmembrane region" description="Helical" evidence="8">
    <location>
        <begin position="79"/>
        <end position="99"/>
    </location>
</feature>
<dbReference type="GO" id="GO:0010041">
    <property type="term" value="P:response to iron(III) ion"/>
    <property type="evidence" value="ECO:0007669"/>
    <property type="project" value="TreeGrafter"/>
</dbReference>
<keyword evidence="4 10" id="KW-0808">Transferase</keyword>
<keyword evidence="6 8" id="KW-1133">Transmembrane helix</keyword>
<dbReference type="PANTHER" id="PTHR33908">
    <property type="entry name" value="MANNOSYLTRANSFERASE YKCB-RELATED"/>
    <property type="match status" value="1"/>
</dbReference>
<dbReference type="InterPro" id="IPR050297">
    <property type="entry name" value="LipidA_mod_glycosyltrf_83"/>
</dbReference>
<dbReference type="PANTHER" id="PTHR33908:SF3">
    <property type="entry name" value="UNDECAPRENYL PHOSPHATE-ALPHA-4-AMINO-4-DEOXY-L-ARABINOSE ARABINOSYL TRANSFERASE"/>
    <property type="match status" value="1"/>
</dbReference>
<sequence length="560" mass="61773">MKRICFGLLLLYIAVYLLPLGCRSLAIPDEMRYGEIAREMLASGDFVTPRLNGLRYFEKPAGGHVLNAASMAAFGETNFAVRLMSALAAGLSAWGLFALLKRRLGLETAALAALIFLTCGEMMVIGTFSVLDSMVSGFITLSLCCCYAALDAAGKKRAGWLALSGAFAGGAFLVKGFIAVAVPVVVVVPYLLLRRQWKQLFIVPWIPLAAALAVALPWCLAIADREPDFWRYFFWEEHVRRFFSQGEAQHAHSFWYFFPVLIAGAIPWAFIAPLPLRDLVRRRRREPLVQFALCWLVAPLLFFSASSGKLATYILPCFAPFALLLALALADRSEEGGENRSLLVGSSIFATILATAMVGLLVVGGLCFLEVLPPLDAHFTLKFCGALAGLALAVWLALSGRGNRQKTVRLGLSAAVLSITFATCIPTEVSQAFGLQGFLESERSRIEPDTILVGVPRTAHSLCYVYKRDDVYLFRRAGELTYGVSYPEAAHRLLDMPDLERLLLQRGGRRVVLAMKSSQGVRIKAELPMPDYEREWLKIWYAVYEPLTENVNNPTTRIAL</sequence>
<dbReference type="Proteomes" id="UP000346198">
    <property type="component" value="Unassembled WGS sequence"/>
</dbReference>
<dbReference type="AlphaFoldDB" id="A0A6C2UL76"/>
<evidence type="ECO:0000256" key="8">
    <source>
        <dbReference type="SAM" id="Phobius"/>
    </source>
</evidence>
<keyword evidence="7 8" id="KW-0472">Membrane</keyword>
<gene>
    <name evidence="10" type="primary">arnT</name>
    <name evidence="10" type="ORF">SCARR_03064</name>
</gene>
<dbReference type="GO" id="GO:0006493">
    <property type="term" value="P:protein O-linked glycosylation"/>
    <property type="evidence" value="ECO:0007669"/>
    <property type="project" value="InterPro"/>
</dbReference>
<dbReference type="GO" id="GO:0016763">
    <property type="term" value="F:pentosyltransferase activity"/>
    <property type="evidence" value="ECO:0007669"/>
    <property type="project" value="TreeGrafter"/>
</dbReference>
<feature type="transmembrane region" description="Helical" evidence="8">
    <location>
        <begin position="342"/>
        <end position="371"/>
    </location>
</feature>
<evidence type="ECO:0000256" key="6">
    <source>
        <dbReference type="ARBA" id="ARBA00022989"/>
    </source>
</evidence>
<feature type="transmembrane region" description="Helical" evidence="8">
    <location>
        <begin position="111"/>
        <end position="131"/>
    </location>
</feature>
<dbReference type="GO" id="GO:0005886">
    <property type="term" value="C:plasma membrane"/>
    <property type="evidence" value="ECO:0007669"/>
    <property type="project" value="UniProtKB-SubCell"/>
</dbReference>
<name>A0A6C2UL76_9BACT</name>
<accession>A0A6C2UL76</accession>